<dbReference type="AlphaFoldDB" id="V9YZN3"/>
<name>V9YZN3_9ACTN</name>
<gene>
    <name evidence="1" type="ORF">pFRL3_13c</name>
</gene>
<accession>V9YZN3</accession>
<organism evidence="1">
    <name type="scientific">Streptomyces sp. FR1</name>
    <dbReference type="NCBI Taxonomy" id="349971"/>
    <lineage>
        <taxon>Bacteria</taxon>
        <taxon>Bacillati</taxon>
        <taxon>Actinomycetota</taxon>
        <taxon>Actinomycetes</taxon>
        <taxon>Kitasatosporales</taxon>
        <taxon>Streptomycetaceae</taxon>
        <taxon>Streptomyces</taxon>
    </lineage>
</organism>
<proteinExistence type="predicted"/>
<dbReference type="EMBL" id="KF602048">
    <property type="protein sequence ID" value="AHE38790.1"/>
    <property type="molecule type" value="Genomic_DNA"/>
</dbReference>
<evidence type="ECO:0000313" key="1">
    <source>
        <dbReference type="EMBL" id="AHE38790.1"/>
    </source>
</evidence>
<reference evidence="1" key="1">
    <citation type="submission" date="2013-09" db="EMBL/GenBank/DDBJ databases">
        <title>Complete nucleotide sequence of Streptomyces linear plasmid pFRL3.</title>
        <authorList>
            <person name="Chen Z."/>
            <person name="Fang P."/>
            <person name="Qin Z."/>
        </authorList>
    </citation>
    <scope>NUCLEOTIDE SEQUENCE</scope>
    <source>
        <plasmid evidence="1">pFRL3</plasmid>
    </source>
</reference>
<geneLocation type="plasmid" evidence="1">
    <name>pFRL3</name>
</geneLocation>
<protein>
    <submittedName>
        <fullName evidence="1">Uncharacterized protein</fullName>
    </submittedName>
</protein>
<keyword evidence="1" id="KW-0614">Plasmid</keyword>
<dbReference type="RefSeq" id="WP_024126172.1">
    <property type="nucleotide sequence ID" value="NC_023283.1"/>
</dbReference>
<sequence>MEHSFYAVYGVELAETDWLVVYDGLEALRRSRREDDTSEDVQLYTVSGNGRRDDRIIIGVGYEELPPGTCKSAKDLEASPGRDEAVLRAAAALPGRALDAPGWLLVHDWS</sequence>